<keyword evidence="2" id="KW-0472">Membrane</keyword>
<evidence type="ECO:0000313" key="3">
    <source>
        <dbReference type="EMBL" id="CDS19092.1"/>
    </source>
</evidence>
<feature type="compositionally biased region" description="Basic residues" evidence="1">
    <location>
        <begin position="198"/>
        <end position="208"/>
    </location>
</feature>
<evidence type="ECO:0000313" key="5">
    <source>
        <dbReference type="WBParaSite" id="EgrG_000437700"/>
    </source>
</evidence>
<gene>
    <name evidence="3" type="ORF">EgrG_000437700</name>
</gene>
<feature type="transmembrane region" description="Helical" evidence="2">
    <location>
        <begin position="12"/>
        <end position="34"/>
    </location>
</feature>
<feature type="compositionally biased region" description="Polar residues" evidence="1">
    <location>
        <begin position="115"/>
        <end position="124"/>
    </location>
</feature>
<reference evidence="3 4" key="1">
    <citation type="journal article" date="2013" name="Nature">
        <title>The genomes of four tapeworm species reveal adaptations to parasitism.</title>
        <authorList>
            <person name="Tsai I.J."/>
            <person name="Zarowiecki M."/>
            <person name="Holroyd N."/>
            <person name="Garciarrubio A."/>
            <person name="Sanchez-Flores A."/>
            <person name="Brooks K.L."/>
            <person name="Tracey A."/>
            <person name="Bobes R.J."/>
            <person name="Fragoso G."/>
            <person name="Sciutto E."/>
            <person name="Aslett M."/>
            <person name="Beasley H."/>
            <person name="Bennett H.M."/>
            <person name="Cai J."/>
            <person name="Camicia F."/>
            <person name="Clark R."/>
            <person name="Cucher M."/>
            <person name="De Silva N."/>
            <person name="Day T.A."/>
            <person name="Deplazes P."/>
            <person name="Estrada K."/>
            <person name="Fernandez C."/>
            <person name="Holland P.W."/>
            <person name="Hou J."/>
            <person name="Hu S."/>
            <person name="Huckvale T."/>
            <person name="Hung S.S."/>
            <person name="Kamenetzky L."/>
            <person name="Keane J.A."/>
            <person name="Kiss F."/>
            <person name="Koziol U."/>
            <person name="Lambert O."/>
            <person name="Liu K."/>
            <person name="Luo X."/>
            <person name="Luo Y."/>
            <person name="Macchiaroli N."/>
            <person name="Nichol S."/>
            <person name="Paps J."/>
            <person name="Parkinson J."/>
            <person name="Pouchkina-Stantcheva N."/>
            <person name="Riddiford N."/>
            <person name="Rosenzvit M."/>
            <person name="Salinas G."/>
            <person name="Wasmuth J.D."/>
            <person name="Zamanian M."/>
            <person name="Zheng Y."/>
            <person name="Cai X."/>
            <person name="Soberon X."/>
            <person name="Olson P.D."/>
            <person name="Laclette J.P."/>
            <person name="Brehm K."/>
            <person name="Berriman M."/>
            <person name="Garciarrubio A."/>
            <person name="Bobes R.J."/>
            <person name="Fragoso G."/>
            <person name="Sanchez-Flores A."/>
            <person name="Estrada K."/>
            <person name="Cevallos M.A."/>
            <person name="Morett E."/>
            <person name="Gonzalez V."/>
            <person name="Portillo T."/>
            <person name="Ochoa-Leyva A."/>
            <person name="Jose M.V."/>
            <person name="Sciutto E."/>
            <person name="Landa A."/>
            <person name="Jimenez L."/>
            <person name="Valdes V."/>
            <person name="Carrero J.C."/>
            <person name="Larralde C."/>
            <person name="Morales-Montor J."/>
            <person name="Limon-Lason J."/>
            <person name="Soberon X."/>
            <person name="Laclette J.P."/>
        </authorList>
    </citation>
    <scope>NUCLEOTIDE SEQUENCE [LARGE SCALE GENOMIC DNA]</scope>
</reference>
<evidence type="ECO:0000256" key="1">
    <source>
        <dbReference type="SAM" id="MobiDB-lite"/>
    </source>
</evidence>
<sequence length="208" mass="22861">MAGVVNVLSSGLLHLGVATSVVIFSLFIFFKYLYKRGAPDSPLKSSQKKNTNKKGEGKSNHQAAKVAKSTSKAQSQPPKDASINSTSGVKKNISPMVQVPVTIEEDDWVKVKPTKLQSGQSPTKETAKAGAKNKKSDNQPKKSQKQQNKKAEKSPKTEHRDEESKNSDNSSPGKNIHVPTVPIVEKPVEDEWQEIPSAKRKKHRARKE</sequence>
<feature type="region of interest" description="Disordered" evidence="1">
    <location>
        <begin position="110"/>
        <end position="208"/>
    </location>
</feature>
<evidence type="ECO:0000313" key="4">
    <source>
        <dbReference type="Proteomes" id="UP000492820"/>
    </source>
</evidence>
<dbReference type="OrthoDB" id="10522363at2759"/>
<evidence type="ECO:0000256" key="2">
    <source>
        <dbReference type="SAM" id="Phobius"/>
    </source>
</evidence>
<feature type="region of interest" description="Disordered" evidence="1">
    <location>
        <begin position="39"/>
        <end position="98"/>
    </location>
</feature>
<dbReference type="Proteomes" id="UP000492820">
    <property type="component" value="Unassembled WGS sequence"/>
</dbReference>
<dbReference type="WBParaSite" id="EgrG_000437700">
    <property type="protein sequence ID" value="EgrG_000437700"/>
    <property type="gene ID" value="EgrG_000437700"/>
</dbReference>
<name>A0A068WKT0_ECHGR</name>
<protein>
    <submittedName>
        <fullName evidence="3 5">Expressed conserved protein</fullName>
    </submittedName>
</protein>
<keyword evidence="2" id="KW-0812">Transmembrane</keyword>
<dbReference type="AlphaFoldDB" id="A0A068WKT0"/>
<accession>A0A068WKT0</accession>
<keyword evidence="2" id="KW-1133">Transmembrane helix</keyword>
<reference evidence="3" key="2">
    <citation type="submission" date="2014-06" db="EMBL/GenBank/DDBJ databases">
        <authorList>
            <person name="Aslett M."/>
        </authorList>
    </citation>
    <scope>NUCLEOTIDE SEQUENCE</scope>
</reference>
<proteinExistence type="predicted"/>
<feature type="compositionally biased region" description="Basic and acidic residues" evidence="1">
    <location>
        <begin position="149"/>
        <end position="166"/>
    </location>
</feature>
<organism evidence="3">
    <name type="scientific">Echinococcus granulosus</name>
    <name type="common">Hydatid tapeworm</name>
    <dbReference type="NCBI Taxonomy" id="6210"/>
    <lineage>
        <taxon>Eukaryota</taxon>
        <taxon>Metazoa</taxon>
        <taxon>Spiralia</taxon>
        <taxon>Lophotrochozoa</taxon>
        <taxon>Platyhelminthes</taxon>
        <taxon>Cestoda</taxon>
        <taxon>Eucestoda</taxon>
        <taxon>Cyclophyllidea</taxon>
        <taxon>Taeniidae</taxon>
        <taxon>Echinococcus</taxon>
        <taxon>Echinococcus granulosus group</taxon>
    </lineage>
</organism>
<feature type="compositionally biased region" description="Polar residues" evidence="1">
    <location>
        <begin position="68"/>
        <end position="89"/>
    </location>
</feature>
<reference evidence="5" key="3">
    <citation type="submission" date="2020-10" db="UniProtKB">
        <authorList>
            <consortium name="WormBaseParasite"/>
        </authorList>
    </citation>
    <scope>IDENTIFICATION</scope>
</reference>
<dbReference type="EMBL" id="LK028579">
    <property type="protein sequence ID" value="CDS19092.1"/>
    <property type="molecule type" value="Genomic_DNA"/>
</dbReference>